<accession>A0A396H880</accession>
<dbReference type="FunFam" id="3.80.10.10:FF:000129">
    <property type="entry name" value="Leucine-rich repeat receptor-like kinase"/>
    <property type="match status" value="1"/>
</dbReference>
<dbReference type="PROSITE" id="PS50011">
    <property type="entry name" value="PROTEIN_KINASE_DOM"/>
    <property type="match status" value="1"/>
</dbReference>
<dbReference type="FunFam" id="1.10.510.10:FF:000479">
    <property type="entry name" value="Leucine-rich repeat receptor-like protein kinase"/>
    <property type="match status" value="1"/>
</dbReference>
<comment type="subcellular location">
    <subcellularLocation>
        <location evidence="1">Membrane</location>
        <topology evidence="1">Single-pass membrane protein</topology>
    </subcellularLocation>
</comment>
<evidence type="ECO:0000256" key="1">
    <source>
        <dbReference type="ARBA" id="ARBA00004167"/>
    </source>
</evidence>
<keyword evidence="11" id="KW-0808">Transferase</keyword>
<keyword evidence="3" id="KW-0812">Transmembrane</keyword>
<dbReference type="Gene3D" id="3.80.10.10">
    <property type="entry name" value="Ribonuclease Inhibitor"/>
    <property type="match status" value="1"/>
</dbReference>
<dbReference type="SUPFAM" id="SSF56112">
    <property type="entry name" value="Protein kinase-like (PK-like)"/>
    <property type="match status" value="1"/>
</dbReference>
<dbReference type="InterPro" id="IPR000719">
    <property type="entry name" value="Prot_kinase_dom"/>
</dbReference>
<dbReference type="PANTHER" id="PTHR48007">
    <property type="entry name" value="LEUCINE-RICH REPEAT RECEPTOR-LIKE PROTEIN KINASE PXC1"/>
    <property type="match status" value="1"/>
</dbReference>
<dbReference type="InterPro" id="IPR011009">
    <property type="entry name" value="Kinase-like_dom_sf"/>
</dbReference>
<feature type="domain" description="Protein kinase" evidence="10">
    <location>
        <begin position="342"/>
        <end position="621"/>
    </location>
</feature>
<dbReference type="SUPFAM" id="SSF52058">
    <property type="entry name" value="L domain-like"/>
    <property type="match status" value="1"/>
</dbReference>
<keyword evidence="4" id="KW-0732">Signal</keyword>
<dbReference type="Gene3D" id="3.30.200.20">
    <property type="entry name" value="Phosphorylase Kinase, domain 1"/>
    <property type="match status" value="1"/>
</dbReference>
<protein>
    <recommendedName>
        <fullName evidence="10">Protein kinase domain-containing protein</fullName>
    </recommendedName>
</protein>
<evidence type="ECO:0000256" key="2">
    <source>
        <dbReference type="ARBA" id="ARBA00022614"/>
    </source>
</evidence>
<name>A0A396H880_MEDTR</name>
<evidence type="ECO:0000256" key="5">
    <source>
        <dbReference type="ARBA" id="ARBA00022737"/>
    </source>
</evidence>
<evidence type="ECO:0000313" key="11">
    <source>
        <dbReference type="EMBL" id="RHN47944.1"/>
    </source>
</evidence>
<keyword evidence="2" id="KW-0433">Leucine-rich repeat</keyword>
<proteinExistence type="predicted"/>
<evidence type="ECO:0000259" key="10">
    <source>
        <dbReference type="PROSITE" id="PS50011"/>
    </source>
</evidence>
<comment type="caution">
    <text evidence="11">The sequence shown here is derived from an EMBL/GenBank/DDBJ whole genome shotgun (WGS) entry which is preliminary data.</text>
</comment>
<dbReference type="EMBL" id="PSQE01000007">
    <property type="protein sequence ID" value="RHN47944.1"/>
    <property type="molecule type" value="Genomic_DNA"/>
</dbReference>
<gene>
    <name evidence="11" type="ORF">MtrunA17_Chr7g0258451</name>
</gene>
<dbReference type="GO" id="GO:0016020">
    <property type="term" value="C:membrane"/>
    <property type="evidence" value="ECO:0007669"/>
    <property type="project" value="UniProtKB-SubCell"/>
</dbReference>
<evidence type="ECO:0000256" key="3">
    <source>
        <dbReference type="ARBA" id="ARBA00022692"/>
    </source>
</evidence>
<dbReference type="GO" id="GO:0004672">
    <property type="term" value="F:protein kinase activity"/>
    <property type="evidence" value="ECO:0007669"/>
    <property type="project" value="InterPro"/>
</dbReference>
<dbReference type="PANTHER" id="PTHR48007:SF56">
    <property type="entry name" value="LOW QUALITY PROTEIN: PROTEIN STRUBBELIG-RECEPTOR FAMILY 2"/>
    <property type="match status" value="1"/>
</dbReference>
<evidence type="ECO:0000256" key="6">
    <source>
        <dbReference type="ARBA" id="ARBA00022989"/>
    </source>
</evidence>
<dbReference type="InterPro" id="IPR001611">
    <property type="entry name" value="Leu-rich_rpt"/>
</dbReference>
<evidence type="ECO:0000256" key="7">
    <source>
        <dbReference type="ARBA" id="ARBA00023136"/>
    </source>
</evidence>
<keyword evidence="7" id="KW-0472">Membrane</keyword>
<dbReference type="Pfam" id="PF08263">
    <property type="entry name" value="LRRNT_2"/>
    <property type="match status" value="1"/>
</dbReference>
<organism evidence="11">
    <name type="scientific">Medicago truncatula</name>
    <name type="common">Barrel medic</name>
    <name type="synonym">Medicago tribuloides</name>
    <dbReference type="NCBI Taxonomy" id="3880"/>
    <lineage>
        <taxon>Eukaryota</taxon>
        <taxon>Viridiplantae</taxon>
        <taxon>Streptophyta</taxon>
        <taxon>Embryophyta</taxon>
        <taxon>Tracheophyta</taxon>
        <taxon>Spermatophyta</taxon>
        <taxon>Magnoliopsida</taxon>
        <taxon>eudicotyledons</taxon>
        <taxon>Gunneridae</taxon>
        <taxon>Pentapetalae</taxon>
        <taxon>rosids</taxon>
        <taxon>fabids</taxon>
        <taxon>Fabales</taxon>
        <taxon>Fabaceae</taxon>
        <taxon>Papilionoideae</taxon>
        <taxon>50 kb inversion clade</taxon>
        <taxon>NPAAA clade</taxon>
        <taxon>Hologalegina</taxon>
        <taxon>IRL clade</taxon>
        <taxon>Trifolieae</taxon>
        <taxon>Medicago</taxon>
    </lineage>
</organism>
<evidence type="ECO:0000256" key="9">
    <source>
        <dbReference type="ARBA" id="ARBA00023180"/>
    </source>
</evidence>
<keyword evidence="9" id="KW-0325">Glycoprotein</keyword>
<dbReference type="Pfam" id="PF13855">
    <property type="entry name" value="LRR_8"/>
    <property type="match status" value="1"/>
</dbReference>
<dbReference type="Gene3D" id="1.10.510.10">
    <property type="entry name" value="Transferase(Phosphotransferase) domain 1"/>
    <property type="match status" value="1"/>
</dbReference>
<dbReference type="InterPro" id="IPR001245">
    <property type="entry name" value="Ser-Thr/Tyr_kinase_cat_dom"/>
</dbReference>
<dbReference type="InterPro" id="IPR046959">
    <property type="entry name" value="PRK1-6/SRF4-like"/>
</dbReference>
<dbReference type="Proteomes" id="UP000265566">
    <property type="component" value="Chromosome 7"/>
</dbReference>
<dbReference type="AlphaFoldDB" id="A0A396H880"/>
<dbReference type="InterPro" id="IPR013210">
    <property type="entry name" value="LRR_N_plant-typ"/>
</dbReference>
<dbReference type="GO" id="GO:0005524">
    <property type="term" value="F:ATP binding"/>
    <property type="evidence" value="ECO:0007669"/>
    <property type="project" value="InterPro"/>
</dbReference>
<keyword evidence="6" id="KW-1133">Transmembrane helix</keyword>
<evidence type="ECO:0000256" key="8">
    <source>
        <dbReference type="ARBA" id="ARBA00023170"/>
    </source>
</evidence>
<sequence>MIRNFLYLLLNLVLFSSILISQSLALTHSAEVWALQDLHRALNYSEALRGWNGSDPCEESWTGVACSESDVSSNNIVGEMPFGLPPNVTHMNLSHNFLIGPIGDVFTGLDNLKEMDISYNNFSGDLPRSFGSLTNLARLFLHSNKFTGSVAYLAELPLTDLIAGNEFHAADNSPPWPAPSETLSVEHNISHPPTTNANAIKNYAPPVVSEHKPKKKKLGPGGIALIVGGGTLVAAGLALLVAIRLNKLHPQSQNLNYSESKDISLHSHPTSASIEVSSAELDDMPLLPPVNVASLLGPMRFPFVRHSNVEETSRRSFSKRGRSTGRTKIYTIAELQLATNFFNEGNLLGEGSLGPVYKAVFPEGKNLAVKIINMAGLSYREEEKFMDVICTASKLKHPNIVALNGYCFEHGEHLLVYDYFGHLTLNDALHSGASEPLAWFQRLRIALGVAQALDYLHSACCPPVPHGNLKAANVLLDENLTPRVGDCSLAILRPFMKSNQVKFPATETTTADRGYVPADLSRRRDVFAFGVLLLELLTGRKPFDSARPREEQNLAKWVSHRLRDNMGLEQIVDPSIKTTLSSKALSGYTDIISLCMQPSKQLRPPMSEVVSSLISFGQEFNFAKSGVADGADLFEKSSFCSANTGFVNSPTSSHLSA</sequence>
<keyword evidence="8" id="KW-0675">Receptor</keyword>
<reference evidence="11" key="1">
    <citation type="journal article" date="2018" name="Nat. Plants">
        <title>Whole-genome landscape of Medicago truncatula symbiotic genes.</title>
        <authorList>
            <person name="Pecrix Y."/>
            <person name="Gamas P."/>
            <person name="Carrere S."/>
        </authorList>
    </citation>
    <scope>NUCLEOTIDE SEQUENCE</scope>
    <source>
        <tissue evidence="11">Leaves</tissue>
    </source>
</reference>
<evidence type="ECO:0000256" key="4">
    <source>
        <dbReference type="ARBA" id="ARBA00022729"/>
    </source>
</evidence>
<keyword evidence="5" id="KW-0677">Repeat</keyword>
<dbReference type="Pfam" id="PF07714">
    <property type="entry name" value="PK_Tyr_Ser-Thr"/>
    <property type="match status" value="1"/>
</dbReference>
<dbReference type="Gramene" id="rna42602">
    <property type="protein sequence ID" value="RHN47944.1"/>
    <property type="gene ID" value="gene42602"/>
</dbReference>
<dbReference type="InterPro" id="IPR032675">
    <property type="entry name" value="LRR_dom_sf"/>
</dbReference>
<dbReference type="FunFam" id="3.30.200.20:FF:000125">
    <property type="entry name" value="Protein STRUBBELIG-RECEPTOR FAMILY 8"/>
    <property type="match status" value="1"/>
</dbReference>